<name>A0A9X4H0P9_9FIRM</name>
<feature type="domain" description="DAHP synthetase I/KDSA" evidence="2">
    <location>
        <begin position="88"/>
        <end position="328"/>
    </location>
</feature>
<dbReference type="PANTHER" id="PTHR43018:SF2">
    <property type="entry name" value="PHOSPHO-2-DEHYDRO-3-DEOXYHEPTONATE ALDOLASE"/>
    <property type="match status" value="1"/>
</dbReference>
<feature type="domain" description="DAHP synthase ferredoxin-like" evidence="3">
    <location>
        <begin position="1"/>
        <end position="67"/>
    </location>
</feature>
<dbReference type="Pfam" id="PF18152">
    <property type="entry name" value="DAHP_snth_FXD"/>
    <property type="match status" value="1"/>
</dbReference>
<keyword evidence="5" id="KW-1185">Reference proteome</keyword>
<sequence>MIIVMDHRAGDDKIEAVITRLEKAGFQIHLSQGVERTIIGAIGDKTHLGDVGLEAMSGVEKVVPILQPYKLASRTFHEEGTVIRVGGLEIGGDTVHVAAGPCAVESREQVLETAEIVKKAGATILRGGAYKPRSSPYSFQGLEEEGLKFLAEARELTGLLIVTEVMDVRTVPMIADYADILQIGARNMQNFSLLREVAKVDKPVLLKRGPSATIEEWLMAAEYIMSGGNYNIILCERGIKSFENYTRNTLDLTAIPVVKHLSHLPVIVDPSHAIGKWRFVPSMAKAAIAAGADGLLVEVHPNPPEALCDGPQSLTPVNFNKMMSELNQVVAAVGRKMP</sequence>
<evidence type="ECO:0000313" key="4">
    <source>
        <dbReference type="EMBL" id="MDF9407380.1"/>
    </source>
</evidence>
<evidence type="ECO:0000259" key="2">
    <source>
        <dbReference type="Pfam" id="PF00793"/>
    </source>
</evidence>
<dbReference type="GO" id="GO:0016832">
    <property type="term" value="F:aldehyde-lyase activity"/>
    <property type="evidence" value="ECO:0007669"/>
    <property type="project" value="InterPro"/>
</dbReference>
<protein>
    <submittedName>
        <fullName evidence="4">3-deoxy-7-phosphoheptulonate synthase</fullName>
        <ecNumber evidence="4">2.5.1.54</ecNumber>
    </submittedName>
</protein>
<dbReference type="InterPro" id="IPR041071">
    <property type="entry name" value="DAHP_snth_FXD"/>
</dbReference>
<organism evidence="4 5">
    <name type="scientific">Pelotomaculum isophthalicicum JI</name>
    <dbReference type="NCBI Taxonomy" id="947010"/>
    <lineage>
        <taxon>Bacteria</taxon>
        <taxon>Bacillati</taxon>
        <taxon>Bacillota</taxon>
        <taxon>Clostridia</taxon>
        <taxon>Eubacteriales</taxon>
        <taxon>Desulfotomaculaceae</taxon>
        <taxon>Pelotomaculum</taxon>
    </lineage>
</organism>
<dbReference type="Gene3D" id="3.30.70.1140">
    <property type="entry name" value="Phospho-2-dehydro-3-deoxyheptonate aldolase, domain 1"/>
    <property type="match status" value="1"/>
</dbReference>
<dbReference type="GO" id="GO:0003849">
    <property type="term" value="F:3-deoxy-7-phosphoheptulonate synthase activity"/>
    <property type="evidence" value="ECO:0007669"/>
    <property type="project" value="UniProtKB-EC"/>
</dbReference>
<evidence type="ECO:0000256" key="1">
    <source>
        <dbReference type="ARBA" id="ARBA00022679"/>
    </source>
</evidence>
<dbReference type="InterPro" id="IPR006268">
    <property type="entry name" value="DAHP_syn_2"/>
</dbReference>
<dbReference type="AlphaFoldDB" id="A0A9X4H0P9"/>
<dbReference type="InterPro" id="IPR013785">
    <property type="entry name" value="Aldolase_TIM"/>
</dbReference>
<dbReference type="InterPro" id="IPR052899">
    <property type="entry name" value="Class-I_DAHP_synthase"/>
</dbReference>
<accession>A0A9X4H0P9</accession>
<dbReference type="GO" id="GO:0009073">
    <property type="term" value="P:aromatic amino acid family biosynthetic process"/>
    <property type="evidence" value="ECO:0007669"/>
    <property type="project" value="InterPro"/>
</dbReference>
<dbReference type="RefSeq" id="WP_277442615.1">
    <property type="nucleotide sequence ID" value="NZ_JAKOAV010000004.1"/>
</dbReference>
<evidence type="ECO:0000259" key="3">
    <source>
        <dbReference type="Pfam" id="PF18152"/>
    </source>
</evidence>
<comment type="caution">
    <text evidence="4">The sequence shown here is derived from an EMBL/GenBank/DDBJ whole genome shotgun (WGS) entry which is preliminary data.</text>
</comment>
<keyword evidence="1 4" id="KW-0808">Transferase</keyword>
<dbReference type="EMBL" id="JAKOAV010000004">
    <property type="protein sequence ID" value="MDF9407380.1"/>
    <property type="molecule type" value="Genomic_DNA"/>
</dbReference>
<dbReference type="Gene3D" id="3.20.20.70">
    <property type="entry name" value="Aldolase class I"/>
    <property type="match status" value="1"/>
</dbReference>
<reference evidence="4" key="1">
    <citation type="submission" date="2022-02" db="EMBL/GenBank/DDBJ databases">
        <authorList>
            <person name="Leng L."/>
        </authorList>
    </citation>
    <scope>NUCLEOTIDE SEQUENCE</scope>
    <source>
        <strain evidence="4">JI</strain>
    </source>
</reference>
<proteinExistence type="predicted"/>
<dbReference type="NCBIfam" id="NF009239">
    <property type="entry name" value="PRK12595.1"/>
    <property type="match status" value="1"/>
</dbReference>
<dbReference type="NCBIfam" id="TIGR01361">
    <property type="entry name" value="DAHP_synth_Bsub"/>
    <property type="match status" value="1"/>
</dbReference>
<dbReference type="InterPro" id="IPR006218">
    <property type="entry name" value="DAHP1/KDSA"/>
</dbReference>
<gene>
    <name evidence="4" type="primary">aroF</name>
    <name evidence="4" type="ORF">L7E55_03235</name>
</gene>
<dbReference type="NCBIfam" id="NF006421">
    <property type="entry name" value="PRK08673.1"/>
    <property type="match status" value="1"/>
</dbReference>
<dbReference type="EC" id="2.5.1.54" evidence="4"/>
<dbReference type="Pfam" id="PF00793">
    <property type="entry name" value="DAHP_synth_1"/>
    <property type="match status" value="1"/>
</dbReference>
<dbReference type="SUPFAM" id="SSF51569">
    <property type="entry name" value="Aldolase"/>
    <property type="match status" value="1"/>
</dbReference>
<evidence type="ECO:0000313" key="5">
    <source>
        <dbReference type="Proteomes" id="UP001154312"/>
    </source>
</evidence>
<dbReference type="Proteomes" id="UP001154312">
    <property type="component" value="Unassembled WGS sequence"/>
</dbReference>
<dbReference type="PANTHER" id="PTHR43018">
    <property type="entry name" value="PHOSPHO-2-DEHYDRO-3-DEOXYHEPTONATE ALDOLASE"/>
    <property type="match status" value="1"/>
</dbReference>